<proteinExistence type="predicted"/>
<evidence type="ECO:0000313" key="2">
    <source>
        <dbReference type="Proteomes" id="UP001302676"/>
    </source>
</evidence>
<reference evidence="1" key="2">
    <citation type="submission" date="2023-05" db="EMBL/GenBank/DDBJ databases">
        <authorList>
            <consortium name="Lawrence Berkeley National Laboratory"/>
            <person name="Steindorff A."/>
            <person name="Hensen N."/>
            <person name="Bonometti L."/>
            <person name="Westerberg I."/>
            <person name="Brannstrom I.O."/>
            <person name="Guillou S."/>
            <person name="Cros-Aarteil S."/>
            <person name="Calhoun S."/>
            <person name="Haridas S."/>
            <person name="Kuo A."/>
            <person name="Mondo S."/>
            <person name="Pangilinan J."/>
            <person name="Riley R."/>
            <person name="Labutti K."/>
            <person name="Andreopoulos B."/>
            <person name="Lipzen A."/>
            <person name="Chen C."/>
            <person name="Yanf M."/>
            <person name="Daum C."/>
            <person name="Ng V."/>
            <person name="Clum A."/>
            <person name="Ohm R."/>
            <person name="Martin F."/>
            <person name="Silar P."/>
            <person name="Natvig D."/>
            <person name="Lalanne C."/>
            <person name="Gautier V."/>
            <person name="Ament-Velasquez S.L."/>
            <person name="Kruys A."/>
            <person name="Hutchinson M.I."/>
            <person name="Powell A.J."/>
            <person name="Barry K."/>
            <person name="Miller A.N."/>
            <person name="Grigoriev I.V."/>
            <person name="Debuchy R."/>
            <person name="Gladieux P."/>
            <person name="Thoren M.H."/>
            <person name="Johannesson H."/>
        </authorList>
    </citation>
    <scope>NUCLEOTIDE SEQUENCE</scope>
    <source>
        <strain evidence="1">CBS 141.50</strain>
    </source>
</reference>
<evidence type="ECO:0000313" key="1">
    <source>
        <dbReference type="EMBL" id="KAK4141618.1"/>
    </source>
</evidence>
<name>A0AAN6UYL1_9PEZI</name>
<dbReference type="GeneID" id="87818159"/>
<dbReference type="RefSeq" id="XP_062634989.1">
    <property type="nucleotide sequence ID" value="XM_062781546.1"/>
</dbReference>
<dbReference type="Proteomes" id="UP001302676">
    <property type="component" value="Unassembled WGS sequence"/>
</dbReference>
<reference evidence="1" key="1">
    <citation type="journal article" date="2023" name="Mol. Phylogenet. Evol.">
        <title>Genome-scale phylogeny and comparative genomics of the fungal order Sordariales.</title>
        <authorList>
            <person name="Hensen N."/>
            <person name="Bonometti L."/>
            <person name="Westerberg I."/>
            <person name="Brannstrom I.O."/>
            <person name="Guillou S."/>
            <person name="Cros-Aarteil S."/>
            <person name="Calhoun S."/>
            <person name="Haridas S."/>
            <person name="Kuo A."/>
            <person name="Mondo S."/>
            <person name="Pangilinan J."/>
            <person name="Riley R."/>
            <person name="LaButti K."/>
            <person name="Andreopoulos B."/>
            <person name="Lipzen A."/>
            <person name="Chen C."/>
            <person name="Yan M."/>
            <person name="Daum C."/>
            <person name="Ng V."/>
            <person name="Clum A."/>
            <person name="Steindorff A."/>
            <person name="Ohm R.A."/>
            <person name="Martin F."/>
            <person name="Silar P."/>
            <person name="Natvig D.O."/>
            <person name="Lalanne C."/>
            <person name="Gautier V."/>
            <person name="Ament-Velasquez S.L."/>
            <person name="Kruys A."/>
            <person name="Hutchinson M.I."/>
            <person name="Powell A.J."/>
            <person name="Barry K."/>
            <person name="Miller A.N."/>
            <person name="Grigoriev I.V."/>
            <person name="Debuchy R."/>
            <person name="Gladieux P."/>
            <person name="Hiltunen Thoren M."/>
            <person name="Johannesson H."/>
        </authorList>
    </citation>
    <scope>NUCLEOTIDE SEQUENCE</scope>
    <source>
        <strain evidence="1">CBS 141.50</strain>
    </source>
</reference>
<keyword evidence="2" id="KW-1185">Reference proteome</keyword>
<protein>
    <recommendedName>
        <fullName evidence="3">F-box domain-containing protein</fullName>
    </recommendedName>
</protein>
<sequence>MASLNSLPLEILGMIFKNSDRIETLSSAILVCRRLCASFRTASCVPEVVLYRQIPPTVLPYAIAWEEARCLHPDPVDTSIMAVIDQINNQPDLLIARAFKFPMARLIKMSRTHDRMHGFVMDYAKQARALIDPESVGDAVVLTSTEYTRFCRAFYRVDLCNLLLELFGSGPAIDPSLLHAYFPWENEQVASALEYLRDSFIRATYEAMAHDVELGARTFEVSERLENRMMLFNHAWPIYHSKAKSITEMVFSLEQYGSYEATSRTLESVRLGPAVIWGDGPNLERGLCRAAALSLVEAFVNPSSWPPHAGQLRIRNVLEKTLFQHILTACTWTEDGRRLRTPTTADAAGPADKDSFLVWRKAHAEHTIPDTMLTIRSTRDGWLRRRAYLFWDEERVQLTMGKNPGSGRFTVPQTIPDESWKERARIWKHGGSGYWSEGGMSGVVWGGPDRAIPFI</sequence>
<comment type="caution">
    <text evidence="1">The sequence shown here is derived from an EMBL/GenBank/DDBJ whole genome shotgun (WGS) entry which is preliminary data.</text>
</comment>
<dbReference type="EMBL" id="MU853609">
    <property type="protein sequence ID" value="KAK4141618.1"/>
    <property type="molecule type" value="Genomic_DNA"/>
</dbReference>
<evidence type="ECO:0008006" key="3">
    <source>
        <dbReference type="Google" id="ProtNLM"/>
    </source>
</evidence>
<dbReference type="AlphaFoldDB" id="A0AAN6UYL1"/>
<organism evidence="1 2">
    <name type="scientific">Dichotomopilus funicola</name>
    <dbReference type="NCBI Taxonomy" id="1934379"/>
    <lineage>
        <taxon>Eukaryota</taxon>
        <taxon>Fungi</taxon>
        <taxon>Dikarya</taxon>
        <taxon>Ascomycota</taxon>
        <taxon>Pezizomycotina</taxon>
        <taxon>Sordariomycetes</taxon>
        <taxon>Sordariomycetidae</taxon>
        <taxon>Sordariales</taxon>
        <taxon>Chaetomiaceae</taxon>
        <taxon>Dichotomopilus</taxon>
    </lineage>
</organism>
<accession>A0AAN6UYL1</accession>
<gene>
    <name evidence="1" type="ORF">C8A04DRAFT_30861</name>
</gene>